<dbReference type="InterPro" id="IPR036682">
    <property type="entry name" value="OS_D_A10/PebIII_sf"/>
</dbReference>
<keyword evidence="1" id="KW-0732">Signal</keyword>
<gene>
    <name evidence="2" type="ORF">HHI36_011796</name>
</gene>
<dbReference type="PANTHER" id="PTHR11257:SF12">
    <property type="entry name" value="EJACULATORY BULB-SPECIFIC PROTEIN 3-RELATED"/>
    <property type="match status" value="1"/>
</dbReference>
<evidence type="ECO:0008006" key="4">
    <source>
        <dbReference type="Google" id="ProtNLM"/>
    </source>
</evidence>
<feature type="signal peptide" evidence="1">
    <location>
        <begin position="1"/>
        <end position="16"/>
    </location>
</feature>
<dbReference type="PANTHER" id="PTHR11257">
    <property type="entry name" value="CHEMOSENSORY PROTEIN-RELATED"/>
    <property type="match status" value="1"/>
</dbReference>
<reference evidence="2 3" key="1">
    <citation type="journal article" date="2021" name="BMC Biol.">
        <title>Horizontally acquired antibacterial genes associated with adaptive radiation of ladybird beetles.</title>
        <authorList>
            <person name="Li H.S."/>
            <person name="Tang X.F."/>
            <person name="Huang Y.H."/>
            <person name="Xu Z.Y."/>
            <person name="Chen M.L."/>
            <person name="Du X.Y."/>
            <person name="Qiu B.Y."/>
            <person name="Chen P.T."/>
            <person name="Zhang W."/>
            <person name="Slipinski A."/>
            <person name="Escalona H.E."/>
            <person name="Waterhouse R.M."/>
            <person name="Zwick A."/>
            <person name="Pang H."/>
        </authorList>
    </citation>
    <scope>NUCLEOTIDE SEQUENCE [LARGE SCALE GENOMIC DNA]</scope>
    <source>
        <strain evidence="2">SYSU2018</strain>
    </source>
</reference>
<dbReference type="Gene3D" id="1.10.2080.10">
    <property type="entry name" value="Insect odorant-binding protein A10/Ejaculatory bulb-specific protein 3"/>
    <property type="match status" value="1"/>
</dbReference>
<comment type="caution">
    <text evidence="2">The sequence shown here is derived from an EMBL/GenBank/DDBJ whole genome shotgun (WGS) entry which is preliminary data.</text>
</comment>
<dbReference type="Pfam" id="PF03392">
    <property type="entry name" value="OS-D"/>
    <property type="match status" value="1"/>
</dbReference>
<dbReference type="SUPFAM" id="SSF100910">
    <property type="entry name" value="Chemosensory protein Csp2"/>
    <property type="match status" value="1"/>
</dbReference>
<dbReference type="Proteomes" id="UP001516400">
    <property type="component" value="Unassembled WGS sequence"/>
</dbReference>
<sequence length="128" mass="14669">MKLILVLAAAIAVVYCEETYKTKFDNIDADTIIKNERLLQNHFNCLLEGKNCTPEDEELKKHLPEIIQTCCAKCSEKHKAEAKKMTTFLIENKPDWVKKLLSKYDPDGKYKENCAEQIKASGIDISQF</sequence>
<protein>
    <recommendedName>
        <fullName evidence="4">Chemosensory protein</fullName>
    </recommendedName>
</protein>
<feature type="chain" id="PRO_5044790113" description="Chemosensory protein" evidence="1">
    <location>
        <begin position="17"/>
        <end position="128"/>
    </location>
</feature>
<evidence type="ECO:0000313" key="3">
    <source>
        <dbReference type="Proteomes" id="UP001516400"/>
    </source>
</evidence>
<name>A0ABD2NCN4_9CUCU</name>
<dbReference type="EMBL" id="JABFTP020000103">
    <property type="protein sequence ID" value="KAL3276412.1"/>
    <property type="molecule type" value="Genomic_DNA"/>
</dbReference>
<dbReference type="AlphaFoldDB" id="A0ABD2NCN4"/>
<proteinExistence type="predicted"/>
<dbReference type="InterPro" id="IPR005055">
    <property type="entry name" value="A10/PebIII"/>
</dbReference>
<organism evidence="2 3">
    <name type="scientific">Cryptolaemus montrouzieri</name>
    <dbReference type="NCBI Taxonomy" id="559131"/>
    <lineage>
        <taxon>Eukaryota</taxon>
        <taxon>Metazoa</taxon>
        <taxon>Ecdysozoa</taxon>
        <taxon>Arthropoda</taxon>
        <taxon>Hexapoda</taxon>
        <taxon>Insecta</taxon>
        <taxon>Pterygota</taxon>
        <taxon>Neoptera</taxon>
        <taxon>Endopterygota</taxon>
        <taxon>Coleoptera</taxon>
        <taxon>Polyphaga</taxon>
        <taxon>Cucujiformia</taxon>
        <taxon>Coccinelloidea</taxon>
        <taxon>Coccinellidae</taxon>
        <taxon>Scymninae</taxon>
        <taxon>Scymnini</taxon>
        <taxon>Cryptolaemus</taxon>
    </lineage>
</organism>
<evidence type="ECO:0000313" key="2">
    <source>
        <dbReference type="EMBL" id="KAL3276412.1"/>
    </source>
</evidence>
<evidence type="ECO:0000256" key="1">
    <source>
        <dbReference type="SAM" id="SignalP"/>
    </source>
</evidence>
<keyword evidence="3" id="KW-1185">Reference proteome</keyword>
<accession>A0ABD2NCN4</accession>